<protein>
    <submittedName>
        <fullName evidence="8">FtsX-like permease family protein</fullName>
    </submittedName>
</protein>
<dbReference type="PANTHER" id="PTHR30572">
    <property type="entry name" value="MEMBRANE COMPONENT OF TRANSPORTER-RELATED"/>
    <property type="match status" value="1"/>
</dbReference>
<keyword evidence="2" id="KW-1003">Cell membrane</keyword>
<feature type="transmembrane region" description="Helical" evidence="6">
    <location>
        <begin position="198"/>
        <end position="217"/>
    </location>
</feature>
<accession>A0A7Y7IZI9</accession>
<comment type="caution">
    <text evidence="8">The sequence shown here is derived from an EMBL/GenBank/DDBJ whole genome shotgun (WGS) entry which is preliminary data.</text>
</comment>
<evidence type="ECO:0000313" key="8">
    <source>
        <dbReference type="EMBL" id="NVN13204.1"/>
    </source>
</evidence>
<dbReference type="EMBL" id="JABXXP010000788">
    <property type="protein sequence ID" value="NVN13204.1"/>
    <property type="molecule type" value="Genomic_DNA"/>
</dbReference>
<feature type="domain" description="ABC3 transporter permease C-terminal" evidence="7">
    <location>
        <begin position="116"/>
        <end position="227"/>
    </location>
</feature>
<evidence type="ECO:0000256" key="1">
    <source>
        <dbReference type="ARBA" id="ARBA00004651"/>
    </source>
</evidence>
<evidence type="ECO:0000259" key="7">
    <source>
        <dbReference type="Pfam" id="PF02687"/>
    </source>
</evidence>
<evidence type="ECO:0000256" key="4">
    <source>
        <dbReference type="ARBA" id="ARBA00022989"/>
    </source>
</evidence>
<evidence type="ECO:0000313" key="9">
    <source>
        <dbReference type="Proteomes" id="UP000534870"/>
    </source>
</evidence>
<keyword evidence="4 6" id="KW-1133">Transmembrane helix</keyword>
<keyword evidence="5 6" id="KW-0472">Membrane</keyword>
<evidence type="ECO:0000256" key="6">
    <source>
        <dbReference type="SAM" id="Phobius"/>
    </source>
</evidence>
<dbReference type="Proteomes" id="UP000534870">
    <property type="component" value="Unassembled WGS sequence"/>
</dbReference>
<name>A0A7Y7IZI9_9PROT</name>
<sequence length="234" mass="24837">LGFASPDAAIGRPVTAQLRTGTAPRTIIGVVADARFGSGTSPVEPQLYYYQPGIIGGSSAAIRFAGSTERAMLAALARSWRQLVPDIQFDAASADDRLARFYQPDQRRGQLFTAGAVVAIAISCLGLYGLSAFNATRRLGEIGIRKTLGAGTADVLRLLLVQFIRPVAVSALVAWPVAWLAMRAWLAGFDQRIALSPLYFFAVTLGAVALAAATVLGQTIRVARAEPARALRHD</sequence>
<feature type="non-terminal residue" evidence="8">
    <location>
        <position position="1"/>
    </location>
</feature>
<dbReference type="RefSeq" id="WP_176641620.1">
    <property type="nucleotide sequence ID" value="NZ_JABXXP010000788.1"/>
</dbReference>
<reference evidence="8 9" key="1">
    <citation type="submission" date="2020-06" db="EMBL/GenBank/DDBJ databases">
        <title>Description of novel acetic acid bacteria.</title>
        <authorList>
            <person name="Sombolestani A."/>
        </authorList>
    </citation>
    <scope>NUCLEOTIDE SEQUENCE [LARGE SCALE GENOMIC DNA]</scope>
    <source>
        <strain evidence="8 9">LMG 31431</strain>
    </source>
</reference>
<keyword evidence="3 6" id="KW-0812">Transmembrane</keyword>
<organism evidence="8 9">
    <name type="scientific">Nguyenibacter vanlangensis</name>
    <dbReference type="NCBI Taxonomy" id="1216886"/>
    <lineage>
        <taxon>Bacteria</taxon>
        <taxon>Pseudomonadati</taxon>
        <taxon>Pseudomonadota</taxon>
        <taxon>Alphaproteobacteria</taxon>
        <taxon>Acetobacterales</taxon>
        <taxon>Acetobacteraceae</taxon>
        <taxon>Nguyenibacter</taxon>
    </lineage>
</organism>
<proteinExistence type="predicted"/>
<dbReference type="AlphaFoldDB" id="A0A7Y7IZI9"/>
<evidence type="ECO:0000256" key="5">
    <source>
        <dbReference type="ARBA" id="ARBA00023136"/>
    </source>
</evidence>
<evidence type="ECO:0000256" key="3">
    <source>
        <dbReference type="ARBA" id="ARBA00022692"/>
    </source>
</evidence>
<feature type="transmembrane region" description="Helical" evidence="6">
    <location>
        <begin position="111"/>
        <end position="134"/>
    </location>
</feature>
<comment type="subcellular location">
    <subcellularLocation>
        <location evidence="1">Cell membrane</location>
        <topology evidence="1">Multi-pass membrane protein</topology>
    </subcellularLocation>
</comment>
<evidence type="ECO:0000256" key="2">
    <source>
        <dbReference type="ARBA" id="ARBA00022475"/>
    </source>
</evidence>
<gene>
    <name evidence="8" type="ORF">HUK84_19040</name>
</gene>
<dbReference type="InterPro" id="IPR050250">
    <property type="entry name" value="Macrolide_Exporter_MacB"/>
</dbReference>
<dbReference type="GO" id="GO:0022857">
    <property type="term" value="F:transmembrane transporter activity"/>
    <property type="evidence" value="ECO:0007669"/>
    <property type="project" value="TreeGrafter"/>
</dbReference>
<dbReference type="GO" id="GO:0005886">
    <property type="term" value="C:plasma membrane"/>
    <property type="evidence" value="ECO:0007669"/>
    <property type="project" value="UniProtKB-SubCell"/>
</dbReference>
<dbReference type="Pfam" id="PF02687">
    <property type="entry name" value="FtsX"/>
    <property type="match status" value="1"/>
</dbReference>
<dbReference type="PANTHER" id="PTHR30572:SF18">
    <property type="entry name" value="ABC-TYPE MACROLIDE FAMILY EXPORT SYSTEM PERMEASE COMPONENT 2"/>
    <property type="match status" value="1"/>
</dbReference>
<dbReference type="InterPro" id="IPR003838">
    <property type="entry name" value="ABC3_permease_C"/>
</dbReference>
<feature type="transmembrane region" description="Helical" evidence="6">
    <location>
        <begin position="155"/>
        <end position="178"/>
    </location>
</feature>